<keyword evidence="9" id="KW-0472">Membrane</keyword>
<dbReference type="RefSeq" id="WP_149611841.1">
    <property type="nucleotide sequence ID" value="NZ_VTUX01000006.1"/>
</dbReference>
<name>A0A5B0WS93_9GAMM</name>
<dbReference type="Pfam" id="PF00512">
    <property type="entry name" value="HisKA"/>
    <property type="match status" value="1"/>
</dbReference>
<evidence type="ECO:0000256" key="6">
    <source>
        <dbReference type="ARBA" id="ARBA00022777"/>
    </source>
</evidence>
<dbReference type="SMART" id="SM00388">
    <property type="entry name" value="HisKA"/>
    <property type="match status" value="1"/>
</dbReference>
<evidence type="ECO:0000256" key="7">
    <source>
        <dbReference type="ARBA" id="ARBA00023012"/>
    </source>
</evidence>
<evidence type="ECO:0000256" key="3">
    <source>
        <dbReference type="ARBA" id="ARBA00012438"/>
    </source>
</evidence>
<keyword evidence="7" id="KW-0902">Two-component regulatory system</keyword>
<comment type="subcellular location">
    <subcellularLocation>
        <location evidence="2">Membrane</location>
    </subcellularLocation>
</comment>
<dbReference type="SMART" id="SM00304">
    <property type="entry name" value="HAMP"/>
    <property type="match status" value="1"/>
</dbReference>
<dbReference type="SUPFAM" id="SSF55874">
    <property type="entry name" value="ATPase domain of HSP90 chaperone/DNA topoisomerase II/histidine kinase"/>
    <property type="match status" value="1"/>
</dbReference>
<reference evidence="12 13" key="1">
    <citation type="submission" date="2019-09" db="EMBL/GenBank/DDBJ databases">
        <authorList>
            <person name="Chen X.-Y."/>
        </authorList>
    </citation>
    <scope>NUCLEOTIDE SEQUENCE [LARGE SCALE GENOMIC DNA]</scope>
    <source>
        <strain evidence="12 13">NY5</strain>
    </source>
</reference>
<dbReference type="SUPFAM" id="SSF47384">
    <property type="entry name" value="Homodimeric domain of signal transducing histidine kinase"/>
    <property type="match status" value="1"/>
</dbReference>
<dbReference type="SMART" id="SM00387">
    <property type="entry name" value="HATPase_c"/>
    <property type="match status" value="1"/>
</dbReference>
<dbReference type="InterPro" id="IPR003660">
    <property type="entry name" value="HAMP_dom"/>
</dbReference>
<feature type="transmembrane region" description="Helical" evidence="9">
    <location>
        <begin position="187"/>
        <end position="209"/>
    </location>
</feature>
<dbReference type="GO" id="GO:0016020">
    <property type="term" value="C:membrane"/>
    <property type="evidence" value="ECO:0007669"/>
    <property type="project" value="UniProtKB-SubCell"/>
</dbReference>
<dbReference type="Pfam" id="PF02518">
    <property type="entry name" value="HATPase_c"/>
    <property type="match status" value="1"/>
</dbReference>
<evidence type="ECO:0000256" key="2">
    <source>
        <dbReference type="ARBA" id="ARBA00004370"/>
    </source>
</evidence>
<dbReference type="InterPro" id="IPR005467">
    <property type="entry name" value="His_kinase_dom"/>
</dbReference>
<keyword evidence="9" id="KW-0812">Transmembrane</keyword>
<keyword evidence="13" id="KW-1185">Reference proteome</keyword>
<dbReference type="InterPro" id="IPR003661">
    <property type="entry name" value="HisK_dim/P_dom"/>
</dbReference>
<evidence type="ECO:0000313" key="13">
    <source>
        <dbReference type="Proteomes" id="UP000323708"/>
    </source>
</evidence>
<dbReference type="InterPro" id="IPR003594">
    <property type="entry name" value="HATPase_dom"/>
</dbReference>
<organism evidence="12 13">
    <name type="scientific">Pseudohalioglobus sediminis</name>
    <dbReference type="NCBI Taxonomy" id="2606449"/>
    <lineage>
        <taxon>Bacteria</taxon>
        <taxon>Pseudomonadati</taxon>
        <taxon>Pseudomonadota</taxon>
        <taxon>Gammaproteobacteria</taxon>
        <taxon>Cellvibrionales</taxon>
        <taxon>Halieaceae</taxon>
        <taxon>Pseudohalioglobus</taxon>
    </lineage>
</organism>
<dbReference type="Proteomes" id="UP000323708">
    <property type="component" value="Unassembled WGS sequence"/>
</dbReference>
<feature type="coiled-coil region" evidence="8">
    <location>
        <begin position="240"/>
        <end position="267"/>
    </location>
</feature>
<dbReference type="EC" id="2.7.13.3" evidence="3"/>
<dbReference type="Gene3D" id="6.10.340.10">
    <property type="match status" value="1"/>
</dbReference>
<keyword evidence="4" id="KW-0597">Phosphoprotein</keyword>
<dbReference type="InterPro" id="IPR004358">
    <property type="entry name" value="Sig_transdc_His_kin-like_C"/>
</dbReference>
<protein>
    <recommendedName>
        <fullName evidence="3">histidine kinase</fullName>
        <ecNumber evidence="3">2.7.13.3</ecNumber>
    </recommendedName>
</protein>
<comment type="caution">
    <text evidence="12">The sequence shown here is derived from an EMBL/GenBank/DDBJ whole genome shotgun (WGS) entry which is preliminary data.</text>
</comment>
<accession>A0A5B0WS93</accession>
<feature type="domain" description="Histidine kinase" evidence="10">
    <location>
        <begin position="267"/>
        <end position="481"/>
    </location>
</feature>
<evidence type="ECO:0000256" key="1">
    <source>
        <dbReference type="ARBA" id="ARBA00000085"/>
    </source>
</evidence>
<dbReference type="InterPro" id="IPR036890">
    <property type="entry name" value="HATPase_C_sf"/>
</dbReference>
<dbReference type="AlphaFoldDB" id="A0A5B0WS93"/>
<dbReference type="PROSITE" id="PS50885">
    <property type="entry name" value="HAMP"/>
    <property type="match status" value="1"/>
</dbReference>
<dbReference type="EMBL" id="VTUX01000006">
    <property type="protein sequence ID" value="KAA1189940.1"/>
    <property type="molecule type" value="Genomic_DNA"/>
</dbReference>
<dbReference type="Gene3D" id="1.10.287.130">
    <property type="match status" value="1"/>
</dbReference>
<feature type="transmembrane region" description="Helical" evidence="9">
    <location>
        <begin position="12"/>
        <end position="32"/>
    </location>
</feature>
<feature type="domain" description="HAMP" evidence="11">
    <location>
        <begin position="207"/>
        <end position="259"/>
    </location>
</feature>
<evidence type="ECO:0000313" key="12">
    <source>
        <dbReference type="EMBL" id="KAA1189940.1"/>
    </source>
</evidence>
<evidence type="ECO:0000256" key="9">
    <source>
        <dbReference type="SAM" id="Phobius"/>
    </source>
</evidence>
<dbReference type="PANTHER" id="PTHR43711">
    <property type="entry name" value="TWO-COMPONENT HISTIDINE KINASE"/>
    <property type="match status" value="1"/>
</dbReference>
<proteinExistence type="predicted"/>
<dbReference type="PRINTS" id="PR00344">
    <property type="entry name" value="BCTRLSENSOR"/>
</dbReference>
<keyword evidence="8" id="KW-0175">Coiled coil</keyword>
<dbReference type="Gene3D" id="3.30.565.10">
    <property type="entry name" value="Histidine kinase-like ATPase, C-terminal domain"/>
    <property type="match status" value="1"/>
</dbReference>
<dbReference type="PROSITE" id="PS50109">
    <property type="entry name" value="HIS_KIN"/>
    <property type="match status" value="1"/>
</dbReference>
<evidence type="ECO:0000256" key="4">
    <source>
        <dbReference type="ARBA" id="ARBA00022553"/>
    </source>
</evidence>
<keyword evidence="9" id="KW-1133">Transmembrane helix</keyword>
<evidence type="ECO:0000256" key="8">
    <source>
        <dbReference type="SAM" id="Coils"/>
    </source>
</evidence>
<dbReference type="InterPro" id="IPR036097">
    <property type="entry name" value="HisK_dim/P_sf"/>
</dbReference>
<sequence length="481" mass="54429">MYIWRPRSVLQLVVVGFFAALAPLCIAILFTIETLGELSDKNRNVARLVVDITRLGEEVQRDLLELERRARQYLALGDPNLAELFERERQFLMEDLLKLQALQSRMLTESPDIAGLLTLLERLDMSGREVPGQVFESGDIEDNRARMEQSFELIMERRVAIDKWLEASVENLLDANSADADALLDYLMVQLSVLAAATLTLLLFFSYWINKPLKKLAREIQQLGTEGLGQPIEIVGPEELRELGTKLEWLRQRLHESEEEKQKFLRHISHELKTPLASLREGTDLLAEHVTGKLSQQQQEIVEIVRLNGIELQRLIENLVDINRLPQQQTQIEDIDLHELCNGLVSQYRISLDSKSLRLEVRGSTNQWRADPYKLRIALDNLLSNAVNYAPEGGVIKLVWKEKAASLVVDVANSGEAIPSEDTERIFEPFFQSVAKRSGPIKGSGIGLSVARECMESQGGTLELVADTDLPVCFRLTCPRN</sequence>
<dbReference type="InterPro" id="IPR050736">
    <property type="entry name" value="Sensor_HK_Regulatory"/>
</dbReference>
<evidence type="ECO:0000256" key="5">
    <source>
        <dbReference type="ARBA" id="ARBA00022679"/>
    </source>
</evidence>
<evidence type="ECO:0000259" key="10">
    <source>
        <dbReference type="PROSITE" id="PS50109"/>
    </source>
</evidence>
<keyword evidence="6" id="KW-0418">Kinase</keyword>
<dbReference type="Pfam" id="PF00672">
    <property type="entry name" value="HAMP"/>
    <property type="match status" value="1"/>
</dbReference>
<dbReference type="PANTHER" id="PTHR43711:SF28">
    <property type="entry name" value="SENSOR HISTIDINE KINASE YXDK"/>
    <property type="match status" value="1"/>
</dbReference>
<dbReference type="CDD" id="cd00082">
    <property type="entry name" value="HisKA"/>
    <property type="match status" value="1"/>
</dbReference>
<keyword evidence="5" id="KW-0808">Transferase</keyword>
<comment type="catalytic activity">
    <reaction evidence="1">
        <text>ATP + protein L-histidine = ADP + protein N-phospho-L-histidine.</text>
        <dbReference type="EC" id="2.7.13.3"/>
    </reaction>
</comment>
<evidence type="ECO:0000259" key="11">
    <source>
        <dbReference type="PROSITE" id="PS50885"/>
    </source>
</evidence>
<dbReference type="GO" id="GO:0000155">
    <property type="term" value="F:phosphorelay sensor kinase activity"/>
    <property type="evidence" value="ECO:0007669"/>
    <property type="project" value="InterPro"/>
</dbReference>
<gene>
    <name evidence="12" type="ORF">F0M18_12760</name>
</gene>